<organism evidence="9 10">
    <name type="scientific">Prauserella oleivorans</name>
    <dbReference type="NCBI Taxonomy" id="1478153"/>
    <lineage>
        <taxon>Bacteria</taxon>
        <taxon>Bacillati</taxon>
        <taxon>Actinomycetota</taxon>
        <taxon>Actinomycetes</taxon>
        <taxon>Pseudonocardiales</taxon>
        <taxon>Pseudonocardiaceae</taxon>
        <taxon>Prauserella</taxon>
    </lineage>
</organism>
<dbReference type="PANTHER" id="PTHR43297">
    <property type="entry name" value="OLIGOPEPTIDE TRANSPORT ATP-BINDING PROTEIN APPD"/>
    <property type="match status" value="1"/>
</dbReference>
<protein>
    <submittedName>
        <fullName evidence="9">ABC transporter ATP-binding protein</fullName>
    </submittedName>
</protein>
<comment type="caution">
    <text evidence="9">The sequence shown here is derived from an EMBL/GenBank/DDBJ whole genome shotgun (WGS) entry which is preliminary data.</text>
</comment>
<dbReference type="InterPro" id="IPR050388">
    <property type="entry name" value="ABC_Ni/Peptide_Import"/>
</dbReference>
<dbReference type="PANTHER" id="PTHR43297:SF2">
    <property type="entry name" value="DIPEPTIDE TRANSPORT ATP-BINDING PROTEIN DPPD"/>
    <property type="match status" value="1"/>
</dbReference>
<dbReference type="CDD" id="cd03257">
    <property type="entry name" value="ABC_NikE_OppD_transporters"/>
    <property type="match status" value="1"/>
</dbReference>
<dbReference type="InterPro" id="IPR003593">
    <property type="entry name" value="AAA+_ATPase"/>
</dbReference>
<dbReference type="PROSITE" id="PS00211">
    <property type="entry name" value="ABC_TRANSPORTER_1"/>
    <property type="match status" value="1"/>
</dbReference>
<dbReference type="PROSITE" id="PS50893">
    <property type="entry name" value="ABC_TRANSPORTER_2"/>
    <property type="match status" value="1"/>
</dbReference>
<comment type="similarity">
    <text evidence="2">Belongs to the ABC transporter superfamily.</text>
</comment>
<evidence type="ECO:0000256" key="3">
    <source>
        <dbReference type="ARBA" id="ARBA00022448"/>
    </source>
</evidence>
<dbReference type="InterPro" id="IPR003439">
    <property type="entry name" value="ABC_transporter-like_ATP-bd"/>
</dbReference>
<keyword evidence="3" id="KW-0813">Transport</keyword>
<dbReference type="GO" id="GO:0005524">
    <property type="term" value="F:ATP binding"/>
    <property type="evidence" value="ECO:0007669"/>
    <property type="project" value="UniProtKB-KW"/>
</dbReference>
<dbReference type="InterPro" id="IPR013563">
    <property type="entry name" value="Oligopep_ABC_C"/>
</dbReference>
<evidence type="ECO:0000256" key="2">
    <source>
        <dbReference type="ARBA" id="ARBA00005417"/>
    </source>
</evidence>
<dbReference type="Gene3D" id="3.40.50.300">
    <property type="entry name" value="P-loop containing nucleotide triphosphate hydrolases"/>
    <property type="match status" value="1"/>
</dbReference>
<dbReference type="Pfam" id="PF00005">
    <property type="entry name" value="ABC_tran"/>
    <property type="match status" value="1"/>
</dbReference>
<sequence>MSDRSTPVLEVRDARCAIPTSRGDVIALGGVDLSLARGEVLGLVGESGSGKSTLAKFVIGATPASARTSGEVLLNGTELTALPPERARKLRGRYIGTVFQDPMMALNPVVPIGRQISEAPRFVLGLSARERRDLAVELLEQVGIPEPASRLKHYPHQFSGGMRQRITIAMALACSPDVLIADEATTALDVTVQRQILDLLDKLVEERSLATILVSHDLAVIAGRTHTTAVMYAGRIVEYGPTAEVFESPRHPYTRSLLAAVPRTDAPPHTRLRTIPGAAADLTALGAGCSFAPRCELATPVCRQDFPQPRGDAHWARCIHSGERAA</sequence>
<accession>A0ABW5WC12</accession>
<feature type="domain" description="ABC transporter" evidence="8">
    <location>
        <begin position="9"/>
        <end position="258"/>
    </location>
</feature>
<dbReference type="SUPFAM" id="SSF52540">
    <property type="entry name" value="P-loop containing nucleoside triphosphate hydrolases"/>
    <property type="match status" value="1"/>
</dbReference>
<evidence type="ECO:0000313" key="9">
    <source>
        <dbReference type="EMBL" id="MFD2800684.1"/>
    </source>
</evidence>
<dbReference type="NCBIfam" id="TIGR01727">
    <property type="entry name" value="oligo_HPY"/>
    <property type="match status" value="1"/>
</dbReference>
<evidence type="ECO:0000259" key="8">
    <source>
        <dbReference type="PROSITE" id="PS50893"/>
    </source>
</evidence>
<name>A0ABW5WC12_9PSEU</name>
<keyword evidence="10" id="KW-1185">Reference proteome</keyword>
<proteinExistence type="inferred from homology"/>
<evidence type="ECO:0000256" key="5">
    <source>
        <dbReference type="ARBA" id="ARBA00022741"/>
    </source>
</evidence>
<dbReference type="SMART" id="SM00382">
    <property type="entry name" value="AAA"/>
    <property type="match status" value="1"/>
</dbReference>
<evidence type="ECO:0000313" key="10">
    <source>
        <dbReference type="Proteomes" id="UP001597478"/>
    </source>
</evidence>
<dbReference type="EMBL" id="JBHUOF010000019">
    <property type="protein sequence ID" value="MFD2800684.1"/>
    <property type="molecule type" value="Genomic_DNA"/>
</dbReference>
<gene>
    <name evidence="9" type="ORF">ACFS2C_14915</name>
</gene>
<evidence type="ECO:0000256" key="7">
    <source>
        <dbReference type="ARBA" id="ARBA00023136"/>
    </source>
</evidence>
<dbReference type="Pfam" id="PF08352">
    <property type="entry name" value="oligo_HPY"/>
    <property type="match status" value="1"/>
</dbReference>
<keyword evidence="4" id="KW-1003">Cell membrane</keyword>
<keyword evidence="6 9" id="KW-0067">ATP-binding</keyword>
<dbReference type="RefSeq" id="WP_377392045.1">
    <property type="nucleotide sequence ID" value="NZ_JBHSAN010000028.1"/>
</dbReference>
<evidence type="ECO:0000256" key="6">
    <source>
        <dbReference type="ARBA" id="ARBA00022840"/>
    </source>
</evidence>
<dbReference type="InterPro" id="IPR027417">
    <property type="entry name" value="P-loop_NTPase"/>
</dbReference>
<reference evidence="10" key="1">
    <citation type="journal article" date="2019" name="Int. J. Syst. Evol. Microbiol.">
        <title>The Global Catalogue of Microorganisms (GCM) 10K type strain sequencing project: providing services to taxonomists for standard genome sequencing and annotation.</title>
        <authorList>
            <consortium name="The Broad Institute Genomics Platform"/>
            <consortium name="The Broad Institute Genome Sequencing Center for Infectious Disease"/>
            <person name="Wu L."/>
            <person name="Ma J."/>
        </authorList>
    </citation>
    <scope>NUCLEOTIDE SEQUENCE [LARGE SCALE GENOMIC DNA]</scope>
    <source>
        <strain evidence="10">IBRC-M 10906</strain>
    </source>
</reference>
<dbReference type="Proteomes" id="UP001597478">
    <property type="component" value="Unassembled WGS sequence"/>
</dbReference>
<keyword evidence="7" id="KW-0472">Membrane</keyword>
<evidence type="ECO:0000256" key="4">
    <source>
        <dbReference type="ARBA" id="ARBA00022475"/>
    </source>
</evidence>
<keyword evidence="5" id="KW-0547">Nucleotide-binding</keyword>
<comment type="subcellular location">
    <subcellularLocation>
        <location evidence="1">Cell membrane</location>
        <topology evidence="1">Peripheral membrane protein</topology>
    </subcellularLocation>
</comment>
<evidence type="ECO:0000256" key="1">
    <source>
        <dbReference type="ARBA" id="ARBA00004202"/>
    </source>
</evidence>
<dbReference type="InterPro" id="IPR017871">
    <property type="entry name" value="ABC_transporter-like_CS"/>
</dbReference>